<dbReference type="CDD" id="cd00130">
    <property type="entry name" value="PAS"/>
    <property type="match status" value="2"/>
</dbReference>
<sequence length="415" mass="46012">MSDRDIPDQPPRRSERPLVELAPTGLGFAADDGTLVYANAAWRELYGFRGRFPAAVEDVMSLIVPEHHDRMRDVFETAERGEEGQCWLRTVAGRHIDHRLRRIEEPRDPSIRYIGAATDVTELTEALDAVRRSDERFRTITSSLPVAVFRTDPDGAITWANEWMKELSGYELEEGKGRSAFDLIHPDDRRAALSRAIAAADAGVPFESEHRFIRSDGSERWVLVRTTPVHDADGDIVEHIGTLEDVTGYHLRTSELAHAAAHDPLTGLPNRASVLRRLEDLCAASRGRYDVGLIFIDLDDFKQVNDDHGHQAGDAVLVEVARRLSTATRSQDLVGRLAGDEFMIVCAGIEGMGQVDAVAERARHLIEEQPIVHAGDELLARVSIGCSIGPGGGSVPDLIQQADQAMYTDKRNRRH</sequence>
<accession>A0A5Q2RP89</accession>
<dbReference type="InterPro" id="IPR043128">
    <property type="entry name" value="Rev_trsase/Diguanyl_cyclase"/>
</dbReference>
<reference evidence="4 5" key="1">
    <citation type="submission" date="2019-11" db="EMBL/GenBank/DDBJ databases">
        <authorList>
            <person name="He Y."/>
        </authorList>
    </citation>
    <scope>NUCLEOTIDE SEQUENCE [LARGE SCALE GENOMIC DNA]</scope>
    <source>
        <strain evidence="4 5">SCSIO 58843</strain>
    </source>
</reference>
<dbReference type="Gene3D" id="3.30.450.20">
    <property type="entry name" value="PAS domain"/>
    <property type="match status" value="2"/>
</dbReference>
<dbReference type="PANTHER" id="PTHR44757:SF2">
    <property type="entry name" value="BIOFILM ARCHITECTURE MAINTENANCE PROTEIN MBAA"/>
    <property type="match status" value="1"/>
</dbReference>
<dbReference type="CDD" id="cd01949">
    <property type="entry name" value="GGDEF"/>
    <property type="match status" value="1"/>
</dbReference>
<dbReference type="InterPro" id="IPR000160">
    <property type="entry name" value="GGDEF_dom"/>
</dbReference>
<dbReference type="InterPro" id="IPR029787">
    <property type="entry name" value="Nucleotide_cyclase"/>
</dbReference>
<evidence type="ECO:0000313" key="5">
    <source>
        <dbReference type="Proteomes" id="UP000334019"/>
    </source>
</evidence>
<dbReference type="InterPro" id="IPR000014">
    <property type="entry name" value="PAS"/>
</dbReference>
<dbReference type="NCBIfam" id="TIGR00229">
    <property type="entry name" value="sensory_box"/>
    <property type="match status" value="1"/>
</dbReference>
<feature type="domain" description="PAC" evidence="2">
    <location>
        <begin position="206"/>
        <end position="258"/>
    </location>
</feature>
<dbReference type="Pfam" id="PF08448">
    <property type="entry name" value="PAS_4"/>
    <property type="match status" value="2"/>
</dbReference>
<name>A0A5Q2RP89_9ACTN</name>
<dbReference type="SMART" id="SM00086">
    <property type="entry name" value="PAC"/>
    <property type="match status" value="1"/>
</dbReference>
<organism evidence="4 5">
    <name type="scientific">Actinomarinicola tropica</name>
    <dbReference type="NCBI Taxonomy" id="2789776"/>
    <lineage>
        <taxon>Bacteria</taxon>
        <taxon>Bacillati</taxon>
        <taxon>Actinomycetota</taxon>
        <taxon>Acidimicrobiia</taxon>
        <taxon>Acidimicrobiales</taxon>
        <taxon>Iamiaceae</taxon>
        <taxon>Actinomarinicola</taxon>
    </lineage>
</organism>
<dbReference type="Gene3D" id="3.30.70.270">
    <property type="match status" value="1"/>
</dbReference>
<evidence type="ECO:0000259" key="2">
    <source>
        <dbReference type="PROSITE" id="PS50113"/>
    </source>
</evidence>
<dbReference type="PANTHER" id="PTHR44757">
    <property type="entry name" value="DIGUANYLATE CYCLASE DGCP"/>
    <property type="match status" value="1"/>
</dbReference>
<dbReference type="InterPro" id="IPR001610">
    <property type="entry name" value="PAC"/>
</dbReference>
<feature type="domain" description="PAS" evidence="1">
    <location>
        <begin position="133"/>
        <end position="189"/>
    </location>
</feature>
<dbReference type="Proteomes" id="UP000334019">
    <property type="component" value="Chromosome"/>
</dbReference>
<dbReference type="NCBIfam" id="TIGR00254">
    <property type="entry name" value="GGDEF"/>
    <property type="match status" value="1"/>
</dbReference>
<dbReference type="FunFam" id="3.30.450.20:FF:000099">
    <property type="entry name" value="Sensory box sensor histidine kinase"/>
    <property type="match status" value="1"/>
</dbReference>
<dbReference type="AlphaFoldDB" id="A0A5Q2RP89"/>
<dbReference type="Pfam" id="PF00990">
    <property type="entry name" value="GGDEF"/>
    <property type="match status" value="1"/>
</dbReference>
<dbReference type="SUPFAM" id="SSF55073">
    <property type="entry name" value="Nucleotide cyclase"/>
    <property type="match status" value="1"/>
</dbReference>
<feature type="domain" description="PAS" evidence="1">
    <location>
        <begin position="11"/>
        <end position="82"/>
    </location>
</feature>
<gene>
    <name evidence="4" type="ORF">GH723_12870</name>
</gene>
<dbReference type="PROSITE" id="PS50113">
    <property type="entry name" value="PAC"/>
    <property type="match status" value="1"/>
</dbReference>
<evidence type="ECO:0000259" key="1">
    <source>
        <dbReference type="PROSITE" id="PS50112"/>
    </source>
</evidence>
<proteinExistence type="predicted"/>
<dbReference type="SUPFAM" id="SSF55785">
    <property type="entry name" value="PYP-like sensor domain (PAS domain)"/>
    <property type="match status" value="2"/>
</dbReference>
<dbReference type="InterPro" id="IPR035965">
    <property type="entry name" value="PAS-like_dom_sf"/>
</dbReference>
<evidence type="ECO:0000259" key="3">
    <source>
        <dbReference type="PROSITE" id="PS50887"/>
    </source>
</evidence>
<keyword evidence="5" id="KW-1185">Reference proteome</keyword>
<feature type="domain" description="GGDEF" evidence="3">
    <location>
        <begin position="289"/>
        <end position="415"/>
    </location>
</feature>
<dbReference type="RefSeq" id="WP_153760023.1">
    <property type="nucleotide sequence ID" value="NZ_CP045851.1"/>
</dbReference>
<dbReference type="InterPro" id="IPR000700">
    <property type="entry name" value="PAS-assoc_C"/>
</dbReference>
<dbReference type="EMBL" id="CP045851">
    <property type="protein sequence ID" value="QGG95917.1"/>
    <property type="molecule type" value="Genomic_DNA"/>
</dbReference>
<dbReference type="PROSITE" id="PS50112">
    <property type="entry name" value="PAS"/>
    <property type="match status" value="2"/>
</dbReference>
<dbReference type="InterPro" id="IPR013656">
    <property type="entry name" value="PAS_4"/>
</dbReference>
<dbReference type="SMART" id="SM00267">
    <property type="entry name" value="GGDEF"/>
    <property type="match status" value="1"/>
</dbReference>
<dbReference type="PROSITE" id="PS50887">
    <property type="entry name" value="GGDEF"/>
    <property type="match status" value="1"/>
</dbReference>
<dbReference type="InterPro" id="IPR052155">
    <property type="entry name" value="Biofilm_reg_signaling"/>
</dbReference>
<dbReference type="KEGG" id="atq:GH723_12870"/>
<dbReference type="SMART" id="SM00091">
    <property type="entry name" value="PAS"/>
    <property type="match status" value="2"/>
</dbReference>
<protein>
    <submittedName>
        <fullName evidence="4">Diguanylate cyclase</fullName>
    </submittedName>
</protein>
<evidence type="ECO:0000313" key="4">
    <source>
        <dbReference type="EMBL" id="QGG95917.1"/>
    </source>
</evidence>